<evidence type="ECO:0000259" key="8">
    <source>
        <dbReference type="Pfam" id="PF01416"/>
    </source>
</evidence>
<dbReference type="EMBL" id="JENJ01000030">
    <property type="protein sequence ID" value="KGM95890.1"/>
    <property type="molecule type" value="Genomic_DNA"/>
</dbReference>
<dbReference type="AlphaFoldDB" id="A0A0A0I8A9"/>
<dbReference type="FunFam" id="3.30.70.580:FF:000001">
    <property type="entry name" value="tRNA pseudouridine synthase A"/>
    <property type="match status" value="1"/>
</dbReference>
<dbReference type="HAMAP" id="MF_00171">
    <property type="entry name" value="TruA"/>
    <property type="match status" value="1"/>
</dbReference>
<dbReference type="InterPro" id="IPR020095">
    <property type="entry name" value="PsdUridine_synth_TruA_C"/>
</dbReference>
<dbReference type="SUPFAM" id="SSF55120">
    <property type="entry name" value="Pseudouridine synthase"/>
    <property type="match status" value="1"/>
</dbReference>
<evidence type="ECO:0000256" key="4">
    <source>
        <dbReference type="HAMAP-Rule" id="MF_00171"/>
    </source>
</evidence>
<dbReference type="Proteomes" id="UP000030012">
    <property type="component" value="Unassembled WGS sequence"/>
</dbReference>
<accession>A0A0A0I8A9</accession>
<dbReference type="Gene3D" id="3.30.70.660">
    <property type="entry name" value="Pseudouridine synthase I, catalytic domain, C-terminal subdomain"/>
    <property type="match status" value="1"/>
</dbReference>
<comment type="similarity">
    <text evidence="1 4 7">Belongs to the tRNA pseudouridine synthase TruA family.</text>
</comment>
<feature type="binding site" evidence="4 6">
    <location>
        <position position="111"/>
    </location>
    <ligand>
        <name>substrate</name>
    </ligand>
</feature>
<dbReference type="InterPro" id="IPR020103">
    <property type="entry name" value="PsdUridine_synth_cat_dom_sf"/>
</dbReference>
<protein>
    <recommendedName>
        <fullName evidence="4">tRNA pseudouridine synthase A</fullName>
        <ecNumber evidence="4">5.4.99.12</ecNumber>
    </recommendedName>
    <alternativeName>
        <fullName evidence="4">tRNA pseudouridine(38-40) synthase</fullName>
    </alternativeName>
    <alternativeName>
        <fullName evidence="4">tRNA pseudouridylate synthase I</fullName>
    </alternativeName>
    <alternativeName>
        <fullName evidence="4">tRNA-uridine isomerase I</fullName>
    </alternativeName>
</protein>
<evidence type="ECO:0000256" key="1">
    <source>
        <dbReference type="ARBA" id="ARBA00009375"/>
    </source>
</evidence>
<dbReference type="InterPro" id="IPR020094">
    <property type="entry name" value="TruA/RsuA/RluB/E/F_N"/>
</dbReference>
<gene>
    <name evidence="4" type="primary">truA</name>
    <name evidence="9" type="ORF">Z968_07855</name>
</gene>
<comment type="subunit">
    <text evidence="4">Homodimer.</text>
</comment>
<dbReference type="GO" id="GO:0160147">
    <property type="term" value="F:tRNA pseudouridine(38-40) synthase activity"/>
    <property type="evidence" value="ECO:0007669"/>
    <property type="project" value="UniProtKB-EC"/>
</dbReference>
<keyword evidence="3 4" id="KW-0413">Isomerase</keyword>
<comment type="function">
    <text evidence="4">Formation of pseudouridine at positions 38, 39 and 40 in the anticodon stem and loop of transfer RNAs.</text>
</comment>
<feature type="domain" description="Pseudouridine synthase I TruA alpha/beta" evidence="8">
    <location>
        <begin position="144"/>
        <end position="246"/>
    </location>
</feature>
<dbReference type="RefSeq" id="WP_039255409.1">
    <property type="nucleotide sequence ID" value="NZ_JENJ01000030.1"/>
</dbReference>
<dbReference type="PIRSF" id="PIRSF001430">
    <property type="entry name" value="tRNA_psdUrid_synth"/>
    <property type="match status" value="1"/>
</dbReference>
<proteinExistence type="inferred from homology"/>
<dbReference type="CDD" id="cd02570">
    <property type="entry name" value="PseudoU_synth_EcTruA"/>
    <property type="match status" value="1"/>
</dbReference>
<dbReference type="PANTHER" id="PTHR11142:SF0">
    <property type="entry name" value="TRNA PSEUDOURIDINE SYNTHASE-LIKE 1"/>
    <property type="match status" value="1"/>
</dbReference>
<dbReference type="InterPro" id="IPR020097">
    <property type="entry name" value="PsdUridine_synth_TruA_a/b_dom"/>
</dbReference>
<dbReference type="Pfam" id="PF01416">
    <property type="entry name" value="PseudoU_synth_1"/>
    <property type="match status" value="2"/>
</dbReference>
<reference evidence="9 10" key="1">
    <citation type="submission" date="2014-01" db="EMBL/GenBank/DDBJ databases">
        <title>Plasmidome dynamics in the species complex Clostridium novyi sensu lato converts strains of independent lineages into distinctly different pathogens.</title>
        <authorList>
            <person name="Skarin H."/>
            <person name="Segerman B."/>
        </authorList>
    </citation>
    <scope>NUCLEOTIDE SEQUENCE [LARGE SCALE GENOMIC DNA]</scope>
    <source>
        <strain evidence="9 10">4552</strain>
    </source>
</reference>
<name>A0A0A0I8A9_CLONO</name>
<dbReference type="NCBIfam" id="TIGR00071">
    <property type="entry name" value="hisT_truA"/>
    <property type="match status" value="1"/>
</dbReference>
<dbReference type="OrthoDB" id="9811823at2"/>
<dbReference type="GO" id="GO:0031119">
    <property type="term" value="P:tRNA pseudouridine synthesis"/>
    <property type="evidence" value="ECO:0007669"/>
    <property type="project" value="UniProtKB-UniRule"/>
</dbReference>
<evidence type="ECO:0000313" key="9">
    <source>
        <dbReference type="EMBL" id="KGM95890.1"/>
    </source>
</evidence>
<evidence type="ECO:0000256" key="5">
    <source>
        <dbReference type="PIRSR" id="PIRSR001430-1"/>
    </source>
</evidence>
<evidence type="ECO:0000256" key="7">
    <source>
        <dbReference type="RuleBase" id="RU003792"/>
    </source>
</evidence>
<comment type="caution">
    <text evidence="9">The sequence shown here is derived from an EMBL/GenBank/DDBJ whole genome shotgun (WGS) entry which is preliminary data.</text>
</comment>
<sequence length="246" mass="28210">MKRNIKLVIEYDGSNYSGWQKQKHSMTVQQRIEEAIFDITKRNIEIIGCSRTDAGVHARNFVANFIIDSNIPPEKFKYAINSKLPKDIVIKKSCEVPIDFHARFQSKGKKYVYTILNREEPPTIDRGVVYHFNKKLDVDLMKSASKYFIGSHEFDSFYKKAGSSVKSTLRTIYYCDVTKVDDIIKIIVIGEGFLYNMVRIMAGTLVEVGITRIKPEDIKTIILAKDREKAGRSLPPQGLCLEEVLY</sequence>
<evidence type="ECO:0000256" key="2">
    <source>
        <dbReference type="ARBA" id="ARBA00022694"/>
    </source>
</evidence>
<evidence type="ECO:0000313" key="10">
    <source>
        <dbReference type="Proteomes" id="UP000030012"/>
    </source>
</evidence>
<feature type="domain" description="Pseudouridine synthase I TruA alpha/beta" evidence="8">
    <location>
        <begin position="9"/>
        <end position="104"/>
    </location>
</feature>
<organism evidence="9 10">
    <name type="scientific">Clostridium novyi A str. 4552</name>
    <dbReference type="NCBI Taxonomy" id="1444289"/>
    <lineage>
        <taxon>Bacteria</taxon>
        <taxon>Bacillati</taxon>
        <taxon>Bacillota</taxon>
        <taxon>Clostridia</taxon>
        <taxon>Eubacteriales</taxon>
        <taxon>Clostridiaceae</taxon>
        <taxon>Clostridium</taxon>
    </lineage>
</organism>
<keyword evidence="2 4" id="KW-0819">tRNA processing</keyword>
<dbReference type="Gene3D" id="3.30.70.580">
    <property type="entry name" value="Pseudouridine synthase I, catalytic domain, N-terminal subdomain"/>
    <property type="match status" value="1"/>
</dbReference>
<feature type="active site" description="Nucleophile" evidence="4 5">
    <location>
        <position position="53"/>
    </location>
</feature>
<evidence type="ECO:0000256" key="6">
    <source>
        <dbReference type="PIRSR" id="PIRSR001430-2"/>
    </source>
</evidence>
<comment type="caution">
    <text evidence="4">Lacks conserved residue(s) required for the propagation of feature annotation.</text>
</comment>
<evidence type="ECO:0000256" key="3">
    <source>
        <dbReference type="ARBA" id="ARBA00023235"/>
    </source>
</evidence>
<dbReference type="PANTHER" id="PTHR11142">
    <property type="entry name" value="PSEUDOURIDYLATE SYNTHASE"/>
    <property type="match status" value="1"/>
</dbReference>
<dbReference type="EC" id="5.4.99.12" evidence="4"/>
<dbReference type="InterPro" id="IPR001406">
    <property type="entry name" value="PsdUridine_synth_TruA"/>
</dbReference>
<comment type="catalytic activity">
    <reaction evidence="4 7">
        <text>uridine(38/39/40) in tRNA = pseudouridine(38/39/40) in tRNA</text>
        <dbReference type="Rhea" id="RHEA:22376"/>
        <dbReference type="Rhea" id="RHEA-COMP:10085"/>
        <dbReference type="Rhea" id="RHEA-COMP:10087"/>
        <dbReference type="ChEBI" id="CHEBI:65314"/>
        <dbReference type="ChEBI" id="CHEBI:65315"/>
        <dbReference type="EC" id="5.4.99.12"/>
    </reaction>
</comment>
<dbReference type="GO" id="GO:0003723">
    <property type="term" value="F:RNA binding"/>
    <property type="evidence" value="ECO:0007669"/>
    <property type="project" value="InterPro"/>
</dbReference>